<dbReference type="InterPro" id="IPR029787">
    <property type="entry name" value="Nucleotide_cyclase"/>
</dbReference>
<dbReference type="GO" id="GO:0008074">
    <property type="term" value="C:guanylate cyclase complex, soluble"/>
    <property type="evidence" value="ECO:0007669"/>
    <property type="project" value="TreeGrafter"/>
</dbReference>
<dbReference type="PROSITE" id="PS50110">
    <property type="entry name" value="RESPONSE_REGULATORY"/>
    <property type="match status" value="1"/>
</dbReference>
<dbReference type="SUPFAM" id="SSF52172">
    <property type="entry name" value="CheY-like"/>
    <property type="match status" value="1"/>
</dbReference>
<dbReference type="GO" id="GO:0019934">
    <property type="term" value="P:cGMP-mediated signaling"/>
    <property type="evidence" value="ECO:0007669"/>
    <property type="project" value="TreeGrafter"/>
</dbReference>
<dbReference type="AlphaFoldDB" id="A0A6A0A3G8"/>
<evidence type="ECO:0000313" key="5">
    <source>
        <dbReference type="EMBL" id="GFH24352.1"/>
    </source>
</evidence>
<dbReference type="Pfam" id="PF00211">
    <property type="entry name" value="Guanylate_cyc"/>
    <property type="match status" value="1"/>
</dbReference>
<evidence type="ECO:0000256" key="2">
    <source>
        <dbReference type="SAM" id="MobiDB-lite"/>
    </source>
</evidence>
<dbReference type="GO" id="GO:0070482">
    <property type="term" value="P:response to oxygen levels"/>
    <property type="evidence" value="ECO:0007669"/>
    <property type="project" value="TreeGrafter"/>
</dbReference>
<dbReference type="CDD" id="cd07302">
    <property type="entry name" value="CHD"/>
    <property type="match status" value="1"/>
</dbReference>
<accession>A0A6A0A3G8</accession>
<dbReference type="InterPro" id="IPR001054">
    <property type="entry name" value="A/G_cyclase"/>
</dbReference>
<dbReference type="EMBL" id="BLLF01002512">
    <property type="protein sequence ID" value="GFH24352.1"/>
    <property type="molecule type" value="Genomic_DNA"/>
</dbReference>
<dbReference type="Gene3D" id="3.30.70.1230">
    <property type="entry name" value="Nucleotide cyclase"/>
    <property type="match status" value="1"/>
</dbReference>
<dbReference type="InterPro" id="IPR011006">
    <property type="entry name" value="CheY-like_superfamily"/>
</dbReference>
<organism evidence="5 6">
    <name type="scientific">Haematococcus lacustris</name>
    <name type="common">Green alga</name>
    <name type="synonym">Haematococcus pluvialis</name>
    <dbReference type="NCBI Taxonomy" id="44745"/>
    <lineage>
        <taxon>Eukaryota</taxon>
        <taxon>Viridiplantae</taxon>
        <taxon>Chlorophyta</taxon>
        <taxon>core chlorophytes</taxon>
        <taxon>Chlorophyceae</taxon>
        <taxon>CS clade</taxon>
        <taxon>Chlamydomonadales</taxon>
        <taxon>Haematococcaceae</taxon>
        <taxon>Haematococcus</taxon>
    </lineage>
</organism>
<dbReference type="SUPFAM" id="SSF55073">
    <property type="entry name" value="Nucleotide cyclase"/>
    <property type="match status" value="1"/>
</dbReference>
<evidence type="ECO:0000256" key="1">
    <source>
        <dbReference type="PROSITE-ProRule" id="PRU00169"/>
    </source>
</evidence>
<feature type="non-terminal residue" evidence="5">
    <location>
        <position position="1"/>
    </location>
</feature>
<name>A0A6A0A3G8_HAELA</name>
<dbReference type="GO" id="GO:0000160">
    <property type="term" value="P:phosphorelay signal transduction system"/>
    <property type="evidence" value="ECO:0007669"/>
    <property type="project" value="InterPro"/>
</dbReference>
<dbReference type="Proteomes" id="UP000485058">
    <property type="component" value="Unassembled WGS sequence"/>
</dbReference>
<dbReference type="PANTHER" id="PTHR45655">
    <property type="entry name" value="GUANYLATE CYCLASE SOLUBLE SUBUNIT BETA-2"/>
    <property type="match status" value="1"/>
</dbReference>
<protein>
    <recommendedName>
        <fullName evidence="7">Guanylate cyclase</fullName>
    </recommendedName>
</protein>
<evidence type="ECO:0000259" key="4">
    <source>
        <dbReference type="PROSITE" id="PS50125"/>
    </source>
</evidence>
<feature type="region of interest" description="Disordered" evidence="2">
    <location>
        <begin position="359"/>
        <end position="383"/>
    </location>
</feature>
<comment type="caution">
    <text evidence="1">Lacks conserved residue(s) required for the propagation of feature annotation.</text>
</comment>
<proteinExistence type="predicted"/>
<keyword evidence="6" id="KW-1185">Reference proteome</keyword>
<dbReference type="InterPro" id="IPR001789">
    <property type="entry name" value="Sig_transdc_resp-reg_receiver"/>
</dbReference>
<dbReference type="PROSITE" id="PS50125">
    <property type="entry name" value="GUANYLATE_CYCLASE_2"/>
    <property type="match status" value="1"/>
</dbReference>
<evidence type="ECO:0008006" key="7">
    <source>
        <dbReference type="Google" id="ProtNLM"/>
    </source>
</evidence>
<gene>
    <name evidence="5" type="ORF">HaLaN_22130</name>
</gene>
<feature type="non-terminal residue" evidence="5">
    <location>
        <position position="383"/>
    </location>
</feature>
<evidence type="ECO:0000259" key="3">
    <source>
        <dbReference type="PROSITE" id="PS50110"/>
    </source>
</evidence>
<feature type="domain" description="Response regulatory" evidence="3">
    <location>
        <begin position="1"/>
        <end position="36"/>
    </location>
</feature>
<dbReference type="Gene3D" id="6.10.250.690">
    <property type="match status" value="1"/>
</dbReference>
<comment type="caution">
    <text evidence="5">The sequence shown here is derived from an EMBL/GenBank/DDBJ whole genome shotgun (WGS) entry which is preliminary data.</text>
</comment>
<feature type="domain" description="Guanylate cyclase" evidence="4">
    <location>
        <begin position="80"/>
        <end position="214"/>
    </location>
</feature>
<evidence type="ECO:0000313" key="6">
    <source>
        <dbReference type="Proteomes" id="UP000485058"/>
    </source>
</evidence>
<dbReference type="SMART" id="SM00044">
    <property type="entry name" value="CYCc"/>
    <property type="match status" value="1"/>
</dbReference>
<sequence>KASTKDVVKGLQAGSSDYITKPFQPQEVLARVETQLRLYTGDLQALQETAERNIELLKQVLPPHILEPLRGGSRVLMENCVLQAEIVGFSMLAAQSDTPDCILTLSRIYSLFDQLVDKHALHKADSVGEAYCVAVGHVAADHSRRTSVGMVAACMELAQDMLEVVRTLDYPDTLGKMELRLGLHVGPVYAGVLGVKFPRYCFFGTTQRLATALTALALPMTLHVSEAVYNRVHATLGGEMNLIPYTLSSFQGMGIIRTFLVPMACVDAEALASCSVADTMTRINAGQAAAGLQVMQTMMGSRSSNIAGASTSGVQHGLPLPLTNSVPNHVFLNDNMPRHRASSNTGAMSVMLGQEAPLDVSGRTMPTSVGPQGQGQGDPAQQQ</sequence>
<dbReference type="PANTHER" id="PTHR45655:SF13">
    <property type="entry name" value="SOLUBLE GUANYLATE CYCLASE GCY-32-RELATED"/>
    <property type="match status" value="1"/>
</dbReference>
<reference evidence="5 6" key="1">
    <citation type="submission" date="2020-02" db="EMBL/GenBank/DDBJ databases">
        <title>Draft genome sequence of Haematococcus lacustris strain NIES-144.</title>
        <authorList>
            <person name="Morimoto D."/>
            <person name="Nakagawa S."/>
            <person name="Yoshida T."/>
            <person name="Sawayama S."/>
        </authorList>
    </citation>
    <scope>NUCLEOTIDE SEQUENCE [LARGE SCALE GENOMIC DNA]</scope>
    <source>
        <strain evidence="5 6">NIES-144</strain>
    </source>
</reference>
<dbReference type="GO" id="GO:0004383">
    <property type="term" value="F:guanylate cyclase activity"/>
    <property type="evidence" value="ECO:0007669"/>
    <property type="project" value="TreeGrafter"/>
</dbReference>